<dbReference type="GO" id="GO:0016887">
    <property type="term" value="F:ATP hydrolysis activity"/>
    <property type="evidence" value="ECO:0007669"/>
    <property type="project" value="InterPro"/>
</dbReference>
<dbReference type="PROSITE" id="PS00058">
    <property type="entry name" value="DNA_MISMATCH_REPAIR_1"/>
    <property type="match status" value="1"/>
</dbReference>
<evidence type="ECO:0000259" key="5">
    <source>
        <dbReference type="PROSITE" id="PS50118"/>
    </source>
</evidence>
<evidence type="ECO:0000256" key="2">
    <source>
        <dbReference type="ARBA" id="ARBA00022763"/>
    </source>
</evidence>
<dbReference type="GO" id="GO:0032389">
    <property type="term" value="C:MutLalpha complex"/>
    <property type="evidence" value="ECO:0007669"/>
    <property type="project" value="TreeGrafter"/>
</dbReference>
<dbReference type="InterPro" id="IPR020568">
    <property type="entry name" value="Ribosomal_Su5_D2-typ_SF"/>
</dbReference>
<dbReference type="GO" id="GO:0006298">
    <property type="term" value="P:mismatch repair"/>
    <property type="evidence" value="ECO:0007669"/>
    <property type="project" value="InterPro"/>
</dbReference>
<dbReference type="InterPro" id="IPR013507">
    <property type="entry name" value="DNA_mismatch_S5_2-like"/>
</dbReference>
<dbReference type="InterPro" id="IPR009071">
    <property type="entry name" value="HMG_box_dom"/>
</dbReference>
<dbReference type="NCBIfam" id="TIGR00585">
    <property type="entry name" value="mutl"/>
    <property type="match status" value="1"/>
</dbReference>
<dbReference type="CDD" id="cd00084">
    <property type="entry name" value="HMG-box_SF"/>
    <property type="match status" value="1"/>
</dbReference>
<dbReference type="GO" id="GO:0030983">
    <property type="term" value="F:mismatched DNA binding"/>
    <property type="evidence" value="ECO:0007669"/>
    <property type="project" value="InterPro"/>
</dbReference>
<comment type="similarity">
    <text evidence="1">Belongs to the DNA mismatch repair MutL/HexB family.</text>
</comment>
<dbReference type="PROSITE" id="PS50118">
    <property type="entry name" value="HMG_BOX_2"/>
    <property type="match status" value="1"/>
</dbReference>
<dbReference type="InterPro" id="IPR002099">
    <property type="entry name" value="MutL/Mlh/PMS"/>
</dbReference>
<dbReference type="SMART" id="SM01340">
    <property type="entry name" value="DNA_mis_repair"/>
    <property type="match status" value="1"/>
</dbReference>
<dbReference type="InterPro" id="IPR014721">
    <property type="entry name" value="Ribsml_uS5_D2-typ_fold_subgr"/>
</dbReference>
<evidence type="ECO:0000313" key="6">
    <source>
        <dbReference type="EMBL" id="CAL4086508.1"/>
    </source>
</evidence>
<dbReference type="Pfam" id="PF01119">
    <property type="entry name" value="DNA_mis_repair"/>
    <property type="match status" value="1"/>
</dbReference>
<dbReference type="InterPro" id="IPR036910">
    <property type="entry name" value="HMG_box_dom_sf"/>
</dbReference>
<accession>A0AAV2QK35</accession>
<keyword evidence="2" id="KW-0227">DNA damage</keyword>
<dbReference type="FunFam" id="3.30.565.10:FF:000017">
    <property type="entry name" value="PMS1 homolog 1, mismatch repair system component"/>
    <property type="match status" value="1"/>
</dbReference>
<keyword evidence="7" id="KW-1185">Reference proteome</keyword>
<dbReference type="Gene3D" id="3.30.230.10">
    <property type="match status" value="1"/>
</dbReference>
<dbReference type="SMART" id="SM00398">
    <property type="entry name" value="HMG"/>
    <property type="match status" value="1"/>
</dbReference>
<dbReference type="CDD" id="cd16926">
    <property type="entry name" value="HATPase_MutL-MLH-PMS-like"/>
    <property type="match status" value="1"/>
</dbReference>
<dbReference type="GO" id="GO:0140664">
    <property type="term" value="F:ATP-dependent DNA damage sensor activity"/>
    <property type="evidence" value="ECO:0007669"/>
    <property type="project" value="InterPro"/>
</dbReference>
<reference evidence="6 7" key="1">
    <citation type="submission" date="2024-05" db="EMBL/GenBank/DDBJ databases">
        <authorList>
            <person name="Wallberg A."/>
        </authorList>
    </citation>
    <scope>NUCLEOTIDE SEQUENCE [LARGE SCALE GENOMIC DNA]</scope>
</reference>
<dbReference type="EMBL" id="CAXKWB010007310">
    <property type="protein sequence ID" value="CAL4086508.1"/>
    <property type="molecule type" value="Genomic_DNA"/>
</dbReference>
<feature type="domain" description="HMG box" evidence="5">
    <location>
        <begin position="843"/>
        <end position="911"/>
    </location>
</feature>
<feature type="DNA-binding region" description="HMG box" evidence="3">
    <location>
        <begin position="843"/>
        <end position="911"/>
    </location>
</feature>
<gene>
    <name evidence="6" type="ORF">MNOR_LOCUS13021</name>
</gene>
<dbReference type="Pfam" id="PF00505">
    <property type="entry name" value="HMG_box"/>
    <property type="match status" value="1"/>
</dbReference>
<dbReference type="InterPro" id="IPR038973">
    <property type="entry name" value="MutL/Mlh/Pms-like"/>
</dbReference>
<dbReference type="PANTHER" id="PTHR10073:SF54">
    <property type="entry name" value="PMS1 PROTEIN HOMOLOG 1"/>
    <property type="match status" value="1"/>
</dbReference>
<evidence type="ECO:0000256" key="4">
    <source>
        <dbReference type="SAM" id="MobiDB-lite"/>
    </source>
</evidence>
<dbReference type="GO" id="GO:0005524">
    <property type="term" value="F:ATP binding"/>
    <property type="evidence" value="ECO:0007669"/>
    <property type="project" value="InterPro"/>
</dbReference>
<dbReference type="AlphaFoldDB" id="A0AAV2QK35"/>
<evidence type="ECO:0000256" key="3">
    <source>
        <dbReference type="PROSITE-ProRule" id="PRU00267"/>
    </source>
</evidence>
<dbReference type="InterPro" id="IPR036890">
    <property type="entry name" value="HATPase_C_sf"/>
</dbReference>
<dbReference type="CDD" id="cd00782">
    <property type="entry name" value="MutL_Trans"/>
    <property type="match status" value="1"/>
</dbReference>
<evidence type="ECO:0000313" key="7">
    <source>
        <dbReference type="Proteomes" id="UP001497623"/>
    </source>
</evidence>
<dbReference type="Proteomes" id="UP001497623">
    <property type="component" value="Unassembled WGS sequence"/>
</dbReference>
<name>A0AAV2QK35_MEGNR</name>
<comment type="caution">
    <text evidence="6">The sequence shown here is derived from an EMBL/GenBank/DDBJ whole genome shotgun (WGS) entry which is preliminary data.</text>
</comment>
<keyword evidence="3" id="KW-0238">DNA-binding</keyword>
<feature type="region of interest" description="Disordered" evidence="4">
    <location>
        <begin position="796"/>
        <end position="821"/>
    </location>
</feature>
<dbReference type="Gene3D" id="3.30.565.10">
    <property type="entry name" value="Histidine kinase-like ATPase, C-terminal domain"/>
    <property type="match status" value="1"/>
</dbReference>
<proteinExistence type="inferred from homology"/>
<dbReference type="SUPFAM" id="SSF47095">
    <property type="entry name" value="HMG-box"/>
    <property type="match status" value="1"/>
</dbReference>
<dbReference type="SUPFAM" id="SSF54211">
    <property type="entry name" value="Ribosomal protein S5 domain 2-like"/>
    <property type="match status" value="1"/>
</dbReference>
<keyword evidence="3" id="KW-0539">Nucleus</keyword>
<dbReference type="Gene3D" id="1.10.30.10">
    <property type="entry name" value="High mobility group box domain"/>
    <property type="match status" value="1"/>
</dbReference>
<protein>
    <recommendedName>
        <fullName evidence="5">HMG box domain-containing protein</fullName>
    </recommendedName>
</protein>
<dbReference type="SUPFAM" id="SSF55874">
    <property type="entry name" value="ATPase domain of HSP90 chaperone/DNA topoisomerase II/histidine kinase"/>
    <property type="match status" value="1"/>
</dbReference>
<dbReference type="InterPro" id="IPR014762">
    <property type="entry name" value="DNA_mismatch_repair_CS"/>
</dbReference>
<evidence type="ECO:0000256" key="1">
    <source>
        <dbReference type="ARBA" id="ARBA00006082"/>
    </source>
</evidence>
<organism evidence="6 7">
    <name type="scientific">Meganyctiphanes norvegica</name>
    <name type="common">Northern krill</name>
    <name type="synonym">Thysanopoda norvegica</name>
    <dbReference type="NCBI Taxonomy" id="48144"/>
    <lineage>
        <taxon>Eukaryota</taxon>
        <taxon>Metazoa</taxon>
        <taxon>Ecdysozoa</taxon>
        <taxon>Arthropoda</taxon>
        <taxon>Crustacea</taxon>
        <taxon>Multicrustacea</taxon>
        <taxon>Malacostraca</taxon>
        <taxon>Eumalacostraca</taxon>
        <taxon>Eucarida</taxon>
        <taxon>Euphausiacea</taxon>
        <taxon>Euphausiidae</taxon>
        <taxon>Meganyctiphanes</taxon>
    </lineage>
</organism>
<dbReference type="PANTHER" id="PTHR10073">
    <property type="entry name" value="DNA MISMATCH REPAIR PROTEIN MLH, PMS, MUTL"/>
    <property type="match status" value="1"/>
</dbReference>
<sequence length="1228" mass="138476">MSLQALPPDTIRLIKSTQVITSLPSMVKELIENSLDAQATIIAIKLENYGFNRLEVRDNGTGIKPEDIDVVAKPHYTSKITKFTDLESIQSYGFRGEALSSLCSIADVSITTKTGDSPVGHVYTFSHKGDVLTRKAAAANKGTTIVVTNLFKHIPVRRQYYSSNKRRKEELKNLEDLLYGLSLAAPHMHLTLHHDKSVVIQKNPGADLRGALLNLFPAIARKLVRRIQYIPEVQVELFLPEPNSSDPMAISRSLPDRLFVMVNNRNVNYKALEKLVKSYFIQSLDSCHGRYPVGTVSLTVPSDAVDINLEPNKDKVLLKDEVEILKIVETLLVDIYGPRHKEEKKKKGDVDETDITCTLACVTQKDSNNTNVKKGVPVQRNTENNIEDVNFDFDTPSKIDHAKIDESFVNYEPNKNNEDSRKCNANLKIVFEEQPTRKDHSQDIAPKIIESRSSVISPLKSSSVFTVVGKSSQMVKKIPIQENVENVNFTSFKSPQEKNTENSSKLSRTKFITSTQENEKLSTPSRHFMSSVSTIAEDDDIGSIMKNIDDDFDFDKEVMQNKEKFCNIEYENKKSDDLKNFSKISETDKNLGVEENGSKVSETDESQEVGNKDHVSLLGSDGIPVFVLKPPNEVDIENDGGLHPMNDQSNIHHSTVTNPIYNFHTNLSKNKDDKEKGKDVLLQGSIGIEQQNSVYKSCSQTMNSLNEKSLDLEISRSEKLSKIPQNEVLKSPEANTDTTELNKVYLKILDNVQSHVEGSWSRGQLAGTTGNIQTVELSRPQPENFNLKTSPTIRKDLKNDNYFTPNNKRLRAPSSDLNEPSIKRNKLKSMSPADFDYVYGKRVKRALSDFNLYCRETRSKVISELPGANFADIAKEMASRWKTLDPNTKKHYQDLASNDQIRYQEEVQNIKESRGLDTSLNTSLNKSNVSRGGLDRFLAPVTPQLVQEKGHGIRVQSIPKERPWRKKVKDVKFKLDEIKRKSNENRSINSGEFSLIGSVGGGGGWLCMRGSDITSINTSRLHELVLNHTLLSSFSLPAPSVLDPIIFNSSELGEDNWSLLLRLDRIEQPDHCVFNVTDKRIHANGFRIVLYPKNKNPSIFTHGEIIGLSNCVGFYGLSDLIEILKSISCQSDISLHNSRPIKLKQWIKGEAVRMCRNAANFRNYQEVQEKIEQWKRIFNKKPTSSATKMKEPQCIHYKPIFTTVFSLSDIPLSQSSQTYLEDQMECQA</sequence>
<dbReference type="Pfam" id="PF13589">
    <property type="entry name" value="HATPase_c_3"/>
    <property type="match status" value="1"/>
</dbReference>